<dbReference type="PIRSF" id="PIRSF006060">
    <property type="entry name" value="AA_transporter"/>
    <property type="match status" value="1"/>
</dbReference>
<feature type="transmembrane region" description="Helical" evidence="7">
    <location>
        <begin position="282"/>
        <end position="301"/>
    </location>
</feature>
<dbReference type="Pfam" id="PF00324">
    <property type="entry name" value="AA_permease"/>
    <property type="match status" value="1"/>
</dbReference>
<feature type="transmembrane region" description="Helical" evidence="7">
    <location>
        <begin position="47"/>
        <end position="71"/>
    </location>
</feature>
<proteinExistence type="predicted"/>
<dbReference type="InterPro" id="IPR050524">
    <property type="entry name" value="APC_YAT"/>
</dbReference>
<evidence type="ECO:0000256" key="4">
    <source>
        <dbReference type="ARBA" id="ARBA00022989"/>
    </source>
</evidence>
<sequence length="556" mass="59980">MSLNNDDKEYAGPQTTVSPAYEGLTDEELATTHEGDHGTRRDLPPRVVSMIAIAGTIGTGLFLGSGSALALGGPVGAWLGYTIMGALVGCMMYCLGEMTCFAPNIGGFVEMGTKYVSPHFGFMMGINYILQTGMAIPSELSAIAVMLSFWDENATHAGIYIAVFLVVAIGVNVIGVRYYGEIEFWFACLKVATLVGLILFGLIANLGGIGPKHEFIGGRYWRDEPFNDTFKGLQPVAKARFLGFWAVFTKAAFSYGGIESIGILAGEAHNPRRTMRMAVRTVFYRIIGIYMLAILIIGLNVSQKSPELLSAVAGGGKTAASSPFVVICKQTGVQVLPSIINAVVMTSALSSANENIYAVSRTLMALARNGSMPQWFLKTNKAGIPFSGVIIGFCFALLAFLSLSAGSNVAFSWLSNLSALSSLVGWTCICYCYTRFKKACDVQGIDRTRLPLRSWFQPYLAWVCILFFSLVLIFNGFTVFLGEFAISDFFAAYVTLPLILMCFIGFKLVRKTKGVHTDDIDLGGGPAEALRGTQYDRLEYAAPVGHQLSSSAGEKV</sequence>
<evidence type="ECO:0000313" key="9">
    <source>
        <dbReference type="EMBL" id="KAI9636464.1"/>
    </source>
</evidence>
<dbReference type="PANTHER" id="PTHR43341">
    <property type="entry name" value="AMINO ACID PERMEASE"/>
    <property type="match status" value="1"/>
</dbReference>
<feature type="transmembrane region" description="Helical" evidence="7">
    <location>
        <begin position="455"/>
        <end position="477"/>
    </location>
</feature>
<dbReference type="InterPro" id="IPR004841">
    <property type="entry name" value="AA-permease/SLC12A_dom"/>
</dbReference>
<dbReference type="GeneID" id="77732475"/>
<feature type="domain" description="Amino acid permease/ SLC12A" evidence="8">
    <location>
        <begin position="48"/>
        <end position="513"/>
    </location>
</feature>
<protein>
    <submittedName>
        <fullName evidence="9">Amino acid permease/ SLC12A domain-containing protein</fullName>
    </submittedName>
</protein>
<evidence type="ECO:0000256" key="3">
    <source>
        <dbReference type="ARBA" id="ARBA00022692"/>
    </source>
</evidence>
<feature type="transmembrane region" description="Helical" evidence="7">
    <location>
        <begin position="339"/>
        <end position="360"/>
    </location>
</feature>
<keyword evidence="10" id="KW-1185">Reference proteome</keyword>
<evidence type="ECO:0000256" key="7">
    <source>
        <dbReference type="SAM" id="Phobius"/>
    </source>
</evidence>
<feature type="transmembrane region" description="Helical" evidence="7">
    <location>
        <begin position="157"/>
        <end position="178"/>
    </location>
</feature>
<gene>
    <name evidence="9" type="ORF">MKK02DRAFT_45170</name>
</gene>
<dbReference type="PANTHER" id="PTHR43341:SF4">
    <property type="entry name" value="ARGININE PERMEASE CAN1-RELATED"/>
    <property type="match status" value="1"/>
</dbReference>
<keyword evidence="2" id="KW-0813">Transport</keyword>
<evidence type="ECO:0000259" key="8">
    <source>
        <dbReference type="Pfam" id="PF00324"/>
    </source>
</evidence>
<evidence type="ECO:0000256" key="5">
    <source>
        <dbReference type="ARBA" id="ARBA00023136"/>
    </source>
</evidence>
<dbReference type="GO" id="GO:0016020">
    <property type="term" value="C:membrane"/>
    <property type="evidence" value="ECO:0007669"/>
    <property type="project" value="UniProtKB-SubCell"/>
</dbReference>
<name>A0AA38LWB8_9TREE</name>
<feature type="transmembrane region" description="Helical" evidence="7">
    <location>
        <begin position="125"/>
        <end position="150"/>
    </location>
</feature>
<keyword evidence="3 7" id="KW-0812">Transmembrane</keyword>
<comment type="subcellular location">
    <subcellularLocation>
        <location evidence="1">Membrane</location>
        <topology evidence="1">Multi-pass membrane protein</topology>
    </subcellularLocation>
</comment>
<dbReference type="Proteomes" id="UP001164286">
    <property type="component" value="Unassembled WGS sequence"/>
</dbReference>
<feature type="region of interest" description="Disordered" evidence="6">
    <location>
        <begin position="1"/>
        <end position="23"/>
    </location>
</feature>
<dbReference type="Gene3D" id="1.20.1740.10">
    <property type="entry name" value="Amino acid/polyamine transporter I"/>
    <property type="match status" value="1"/>
</dbReference>
<comment type="caution">
    <text evidence="9">The sequence shown here is derived from an EMBL/GenBank/DDBJ whole genome shotgun (WGS) entry which is preliminary data.</text>
</comment>
<reference evidence="9" key="1">
    <citation type="journal article" date="2022" name="G3 (Bethesda)">
        <title>High quality genome of the basidiomycete yeast Dioszegia hungarica PDD-24b-2 isolated from cloud water.</title>
        <authorList>
            <person name="Jarrige D."/>
            <person name="Haridas S."/>
            <person name="Bleykasten-Grosshans C."/>
            <person name="Joly M."/>
            <person name="Nadalig T."/>
            <person name="Sancelme M."/>
            <person name="Vuilleumier S."/>
            <person name="Grigoriev I.V."/>
            <person name="Amato P."/>
            <person name="Bringel F."/>
        </authorList>
    </citation>
    <scope>NUCLEOTIDE SEQUENCE</scope>
    <source>
        <strain evidence="9">PDD-24b-2</strain>
    </source>
</reference>
<evidence type="ECO:0000256" key="2">
    <source>
        <dbReference type="ARBA" id="ARBA00022448"/>
    </source>
</evidence>
<keyword evidence="4 7" id="KW-1133">Transmembrane helix</keyword>
<evidence type="ECO:0000256" key="6">
    <source>
        <dbReference type="SAM" id="MobiDB-lite"/>
    </source>
</evidence>
<feature type="transmembrane region" description="Helical" evidence="7">
    <location>
        <begin position="184"/>
        <end position="206"/>
    </location>
</feature>
<feature type="compositionally biased region" description="Basic and acidic residues" evidence="6">
    <location>
        <begin position="1"/>
        <end position="10"/>
    </location>
</feature>
<dbReference type="EMBL" id="JAKWFO010000005">
    <property type="protein sequence ID" value="KAI9636464.1"/>
    <property type="molecule type" value="Genomic_DNA"/>
</dbReference>
<dbReference type="FunFam" id="1.20.1740.10:FF:000001">
    <property type="entry name" value="Amino acid permease"/>
    <property type="match status" value="1"/>
</dbReference>
<accession>A0AA38LWB8</accession>
<dbReference type="GO" id="GO:0015171">
    <property type="term" value="F:amino acid transmembrane transporter activity"/>
    <property type="evidence" value="ECO:0007669"/>
    <property type="project" value="TreeGrafter"/>
</dbReference>
<feature type="transmembrane region" description="Helical" evidence="7">
    <location>
        <begin position="489"/>
        <end position="509"/>
    </location>
</feature>
<dbReference type="RefSeq" id="XP_052946241.1">
    <property type="nucleotide sequence ID" value="XM_053093270.1"/>
</dbReference>
<keyword evidence="5 7" id="KW-0472">Membrane</keyword>
<evidence type="ECO:0000313" key="10">
    <source>
        <dbReference type="Proteomes" id="UP001164286"/>
    </source>
</evidence>
<feature type="transmembrane region" description="Helical" evidence="7">
    <location>
        <begin position="413"/>
        <end position="434"/>
    </location>
</feature>
<feature type="transmembrane region" description="Helical" evidence="7">
    <location>
        <begin position="381"/>
        <end position="401"/>
    </location>
</feature>
<organism evidence="9 10">
    <name type="scientific">Dioszegia hungarica</name>
    <dbReference type="NCBI Taxonomy" id="4972"/>
    <lineage>
        <taxon>Eukaryota</taxon>
        <taxon>Fungi</taxon>
        <taxon>Dikarya</taxon>
        <taxon>Basidiomycota</taxon>
        <taxon>Agaricomycotina</taxon>
        <taxon>Tremellomycetes</taxon>
        <taxon>Tremellales</taxon>
        <taxon>Bulleribasidiaceae</taxon>
        <taxon>Dioszegia</taxon>
    </lineage>
</organism>
<feature type="transmembrane region" description="Helical" evidence="7">
    <location>
        <begin position="78"/>
        <end position="105"/>
    </location>
</feature>
<dbReference type="AlphaFoldDB" id="A0AA38LWB8"/>
<evidence type="ECO:0000256" key="1">
    <source>
        <dbReference type="ARBA" id="ARBA00004141"/>
    </source>
</evidence>